<evidence type="ECO:0000313" key="2">
    <source>
        <dbReference type="EMBL" id="CAD2218592.1"/>
    </source>
</evidence>
<proteinExistence type="predicted"/>
<protein>
    <submittedName>
        <fullName evidence="2">Uncharacterized protein</fullName>
    </submittedName>
</protein>
<dbReference type="OrthoDB" id="185373at2759"/>
<keyword evidence="3" id="KW-1185">Reference proteome</keyword>
<organism evidence="2 3">
    <name type="scientific">Angomonas deanei</name>
    <dbReference type="NCBI Taxonomy" id="59799"/>
    <lineage>
        <taxon>Eukaryota</taxon>
        <taxon>Discoba</taxon>
        <taxon>Euglenozoa</taxon>
        <taxon>Kinetoplastea</taxon>
        <taxon>Metakinetoplastina</taxon>
        <taxon>Trypanosomatida</taxon>
        <taxon>Trypanosomatidae</taxon>
        <taxon>Strigomonadinae</taxon>
        <taxon>Angomonas</taxon>
    </lineage>
</organism>
<sequence>MFEDKVELDVHGLHSVLNNCRKNSPWYTGLQFFSKAVGQGVKPNAVVYLELLRMLEHAHPMPNRWRYGLAILSALQGRVDVTAGHYNSVLATLGGGHWQRGVQLFHTMRENSVQPSKETLHTLLLLQPNNVSHTIRCIAEAHTLGMPVTDTMYRALLTGLVRRSLDHEAVKFIDKELSRDTVDTGNPVRTTLPLMTALLDTLLAHPRPHDALVMAETFENKLSDVVGASTRNLAEIGSATLRWLVQGRVAIVDHNVLLSPRFQSLIHHYDSIFIPFSSVRLLVRRAREGGDSVQGRYMRTVLLRLREMLNQPEWRMVRVLPFVHQLTAHRYIAEEEPFSTEALEEMREEAKKLPSSFGQQLLNGISGVGDTARDTLAIREVDQPAPAVITTKKKRGIFLRHKDTLTSIERVLSVAVMIKSLNPDADVHVLSTNARQLELVEKWNGFTTDEAQHGQTLQAVLYPSELFDKAPPPDASSAVVEEKEETQESALDSSKLPFIPS</sequence>
<dbReference type="EMBL" id="LR877155">
    <property type="protein sequence ID" value="CAD2218592.1"/>
    <property type="molecule type" value="Genomic_DNA"/>
</dbReference>
<dbReference type="VEuPathDB" id="TriTrypDB:ADEAN_000608300"/>
<name>A0A7G2CK54_9TRYP</name>
<gene>
    <name evidence="2" type="ORF">ADEAN_000608300</name>
</gene>
<dbReference type="InterPro" id="IPR011990">
    <property type="entry name" value="TPR-like_helical_dom_sf"/>
</dbReference>
<reference evidence="2 3" key="1">
    <citation type="submission" date="2020-08" db="EMBL/GenBank/DDBJ databases">
        <authorList>
            <person name="Newling K."/>
            <person name="Davey J."/>
            <person name="Forrester S."/>
        </authorList>
    </citation>
    <scope>NUCLEOTIDE SEQUENCE [LARGE SCALE GENOMIC DNA]</scope>
    <source>
        <strain evidence="3">Crithidia deanei Carvalho (ATCC PRA-265)</strain>
    </source>
</reference>
<dbReference type="Proteomes" id="UP000515908">
    <property type="component" value="Chromosome 11"/>
</dbReference>
<dbReference type="AlphaFoldDB" id="A0A7G2CK54"/>
<dbReference type="Gene3D" id="1.25.40.10">
    <property type="entry name" value="Tetratricopeptide repeat domain"/>
    <property type="match status" value="1"/>
</dbReference>
<evidence type="ECO:0000313" key="3">
    <source>
        <dbReference type="Proteomes" id="UP000515908"/>
    </source>
</evidence>
<feature type="region of interest" description="Disordered" evidence="1">
    <location>
        <begin position="466"/>
        <end position="501"/>
    </location>
</feature>
<accession>A0A7G2CK54</accession>
<evidence type="ECO:0000256" key="1">
    <source>
        <dbReference type="SAM" id="MobiDB-lite"/>
    </source>
</evidence>